<protein>
    <submittedName>
        <fullName evidence="2">Poly(A) polymerase gamma</fullName>
    </submittedName>
</protein>
<feature type="compositionally biased region" description="Basic and acidic residues" evidence="1">
    <location>
        <begin position="134"/>
        <end position="151"/>
    </location>
</feature>
<evidence type="ECO:0000313" key="2">
    <source>
        <dbReference type="EMBL" id="KAK2568860.1"/>
    </source>
</evidence>
<dbReference type="EMBL" id="JARQWQ010000011">
    <property type="protein sequence ID" value="KAK2568860.1"/>
    <property type="molecule type" value="Genomic_DNA"/>
</dbReference>
<reference evidence="2" key="1">
    <citation type="journal article" date="2023" name="G3 (Bethesda)">
        <title>Whole genome assembly and annotation of the endangered Caribbean coral Acropora cervicornis.</title>
        <authorList>
            <person name="Selwyn J.D."/>
            <person name="Vollmer S.V."/>
        </authorList>
    </citation>
    <scope>NUCLEOTIDE SEQUENCE</scope>
    <source>
        <strain evidence="2">K2</strain>
    </source>
</reference>
<dbReference type="Proteomes" id="UP001249851">
    <property type="component" value="Unassembled WGS sequence"/>
</dbReference>
<organism evidence="2 3">
    <name type="scientific">Acropora cervicornis</name>
    <name type="common">Staghorn coral</name>
    <dbReference type="NCBI Taxonomy" id="6130"/>
    <lineage>
        <taxon>Eukaryota</taxon>
        <taxon>Metazoa</taxon>
        <taxon>Cnidaria</taxon>
        <taxon>Anthozoa</taxon>
        <taxon>Hexacorallia</taxon>
        <taxon>Scleractinia</taxon>
        <taxon>Astrocoeniina</taxon>
        <taxon>Acroporidae</taxon>
        <taxon>Acropora</taxon>
    </lineage>
</organism>
<evidence type="ECO:0000313" key="3">
    <source>
        <dbReference type="Proteomes" id="UP001249851"/>
    </source>
</evidence>
<dbReference type="AlphaFoldDB" id="A0AAD9QWU4"/>
<evidence type="ECO:0000256" key="1">
    <source>
        <dbReference type="SAM" id="MobiDB-lite"/>
    </source>
</evidence>
<name>A0AAD9QWU4_ACRCE</name>
<reference evidence="2" key="2">
    <citation type="journal article" date="2023" name="Science">
        <title>Genomic signatures of disease resistance in endangered staghorn corals.</title>
        <authorList>
            <person name="Vollmer S.V."/>
            <person name="Selwyn J.D."/>
            <person name="Despard B.A."/>
            <person name="Roesel C.L."/>
        </authorList>
    </citation>
    <scope>NUCLEOTIDE SEQUENCE</scope>
    <source>
        <strain evidence="2">K2</strain>
    </source>
</reference>
<accession>A0AAD9QWU4</accession>
<sequence length="260" mass="28428">MFIDTVYTQAGIAKMFKEGMTIEAKHVRKKQLSEYLPSSDLKQKKKSSTVPFELKKENKADVSLDSTLNTSDLSLDIITEHSNDRVTALTKAEGTEESAVVRSSDDKTMAASVATKTLSQRESTASKRPGSPVKPEKAIKRERIDKDEVKTVEATAESSNADGGVLGIGSEQNELRGQASREENSDNTPTNADNELKANTDKPEESRTAVKRSISPADEAKMLQNQLNTTEELEELIDEGPPPATKIPVVKNAIKLIKLK</sequence>
<gene>
    <name evidence="2" type="ORF">P5673_006910</name>
</gene>
<comment type="caution">
    <text evidence="2">The sequence shown here is derived from an EMBL/GenBank/DDBJ whole genome shotgun (WGS) entry which is preliminary data.</text>
</comment>
<proteinExistence type="predicted"/>
<feature type="compositionally biased region" description="Basic and acidic residues" evidence="1">
    <location>
        <begin position="194"/>
        <end position="208"/>
    </location>
</feature>
<feature type="region of interest" description="Disordered" evidence="1">
    <location>
        <begin position="94"/>
        <end position="220"/>
    </location>
</feature>
<feature type="compositionally biased region" description="Polar residues" evidence="1">
    <location>
        <begin position="114"/>
        <end position="123"/>
    </location>
</feature>
<keyword evidence="3" id="KW-1185">Reference proteome</keyword>